<keyword evidence="8" id="KW-0238">DNA-binding</keyword>
<dbReference type="Gene3D" id="1.10.860.10">
    <property type="entry name" value="DNAb Helicase, Chain A"/>
    <property type="match status" value="1"/>
</dbReference>
<evidence type="ECO:0000256" key="6">
    <source>
        <dbReference type="ARBA" id="ARBA00022806"/>
    </source>
</evidence>
<dbReference type="PROSITE" id="PS51199">
    <property type="entry name" value="SF4_HELICASE"/>
    <property type="match status" value="1"/>
</dbReference>
<evidence type="ECO:0000256" key="8">
    <source>
        <dbReference type="ARBA" id="ARBA00023125"/>
    </source>
</evidence>
<feature type="domain" description="SF4 helicase" evidence="13">
    <location>
        <begin position="162"/>
        <end position="429"/>
    </location>
</feature>
<gene>
    <name evidence="14" type="ORF">F1C79_01765</name>
</gene>
<accession>A0A9X7N6C9</accession>
<evidence type="ECO:0000259" key="13">
    <source>
        <dbReference type="PROSITE" id="PS51199"/>
    </source>
</evidence>
<keyword evidence="6" id="KW-0347">Helicase</keyword>
<dbReference type="PANTHER" id="PTHR30153:SF2">
    <property type="entry name" value="REPLICATIVE DNA HELICASE"/>
    <property type="match status" value="1"/>
</dbReference>
<dbReference type="GO" id="GO:0006269">
    <property type="term" value="P:DNA replication, synthesis of primer"/>
    <property type="evidence" value="ECO:0007669"/>
    <property type="project" value="UniProtKB-KW"/>
</dbReference>
<evidence type="ECO:0000256" key="11">
    <source>
        <dbReference type="ARBA" id="ARBA00048954"/>
    </source>
</evidence>
<evidence type="ECO:0000256" key="1">
    <source>
        <dbReference type="ARBA" id="ARBA00008428"/>
    </source>
</evidence>
<evidence type="ECO:0000313" key="14">
    <source>
        <dbReference type="EMBL" id="QEY75888.1"/>
    </source>
</evidence>
<dbReference type="InterPro" id="IPR027417">
    <property type="entry name" value="P-loop_NTPase"/>
</dbReference>
<evidence type="ECO:0000256" key="9">
    <source>
        <dbReference type="ARBA" id="ARBA00023235"/>
    </source>
</evidence>
<dbReference type="KEGG" id="pden:F1C79_01765"/>
<keyword evidence="3" id="KW-0235">DNA replication</keyword>
<name>A0A9X7N6C9_PSEDE</name>
<dbReference type="InterPro" id="IPR016136">
    <property type="entry name" value="DNA_helicase_N/primase_C"/>
</dbReference>
<dbReference type="InterPro" id="IPR003593">
    <property type="entry name" value="AAA+_ATPase"/>
</dbReference>
<keyword evidence="5" id="KW-0378">Hydrolase</keyword>
<dbReference type="GO" id="GO:0005524">
    <property type="term" value="F:ATP binding"/>
    <property type="evidence" value="ECO:0007669"/>
    <property type="project" value="UniProtKB-KW"/>
</dbReference>
<dbReference type="GO" id="GO:0003677">
    <property type="term" value="F:DNA binding"/>
    <property type="evidence" value="ECO:0007669"/>
    <property type="project" value="UniProtKB-KW"/>
</dbReference>
<dbReference type="SUPFAM" id="SSF48024">
    <property type="entry name" value="N-terminal domain of DnaB helicase"/>
    <property type="match status" value="1"/>
</dbReference>
<evidence type="ECO:0000256" key="5">
    <source>
        <dbReference type="ARBA" id="ARBA00022801"/>
    </source>
</evidence>
<evidence type="ECO:0000256" key="3">
    <source>
        <dbReference type="ARBA" id="ARBA00022705"/>
    </source>
</evidence>
<dbReference type="EC" id="5.6.2.3" evidence="10"/>
<dbReference type="Pfam" id="PF00772">
    <property type="entry name" value="DnaB"/>
    <property type="match status" value="1"/>
</dbReference>
<dbReference type="Pfam" id="PF03796">
    <property type="entry name" value="DnaB_C"/>
    <property type="match status" value="1"/>
</dbReference>
<dbReference type="InterPro" id="IPR036185">
    <property type="entry name" value="DNA_heli_DnaB-like_N_sf"/>
</dbReference>
<evidence type="ECO:0000313" key="15">
    <source>
        <dbReference type="Proteomes" id="UP000326659"/>
    </source>
</evidence>
<keyword evidence="15" id="KW-1185">Reference proteome</keyword>
<comment type="catalytic activity">
    <reaction evidence="11">
        <text>ATP + H2O = ADP + phosphate + H(+)</text>
        <dbReference type="Rhea" id="RHEA:13065"/>
        <dbReference type="ChEBI" id="CHEBI:15377"/>
        <dbReference type="ChEBI" id="CHEBI:15378"/>
        <dbReference type="ChEBI" id="CHEBI:30616"/>
        <dbReference type="ChEBI" id="CHEBI:43474"/>
        <dbReference type="ChEBI" id="CHEBI:456216"/>
        <dbReference type="EC" id="5.6.2.3"/>
    </reaction>
</comment>
<feature type="region of interest" description="Disordered" evidence="12">
    <location>
        <begin position="428"/>
        <end position="457"/>
    </location>
</feature>
<evidence type="ECO:0000256" key="10">
    <source>
        <dbReference type="ARBA" id="ARBA00044969"/>
    </source>
</evidence>
<keyword evidence="2" id="KW-0639">Primosome</keyword>
<keyword evidence="9" id="KW-0413">Isomerase</keyword>
<dbReference type="OrthoDB" id="9773982at2"/>
<organism evidence="14 15">
    <name type="scientific">Pseudomonas denitrificans</name>
    <dbReference type="NCBI Taxonomy" id="43306"/>
    <lineage>
        <taxon>Bacteria</taxon>
        <taxon>Pseudomonadati</taxon>
        <taxon>Pseudomonadota</taxon>
        <taxon>Gammaproteobacteria</taxon>
        <taxon>Pseudomonadales</taxon>
        <taxon>Pseudomonadaceae</taxon>
        <taxon>Halopseudomonas</taxon>
    </lineage>
</organism>
<sequence length="457" mass="49742">MEAEHGVLGALMKRPDLCETVGAFLSPADFSEADNSLLYTMILGCHSKKIVPDPLALAEVRVELPSGELTMVYATELWQNVASSANAEAYGRIVVERARARNLYAAGERLMEIAQQRGRIPEQIAEAQSIVLDLNAQDETPDVVTLREAMLPVFDEMEVRWKGAQSVGLKFNLPDLDEVVRGLRPGNLVIVAGRPGTGKTVLGVGLADEIAVRKQGAALVFSLEMSQAELAKRSLSALSGVSQALIDSGKALECEDSTTRMTAAVNQVANGDVRICDKGALTFSRICSIARFQHRAKPLSVIVIDYLGLIAPEPNSRLQNRNQELGAISRGLKALAKELGIPIVALAQLNRSIETRADAKPKMSDLRDSGEIEQDADVIIMAHRDMNSPQGQNGITELDVVKCRHAKPGFCLLQFQGEFARFVSCAQQREEQQEQQSKPQRPSAKSMMASYQPRGAQ</sequence>
<dbReference type="SUPFAM" id="SSF52540">
    <property type="entry name" value="P-loop containing nucleoside triphosphate hydrolases"/>
    <property type="match status" value="1"/>
</dbReference>
<dbReference type="CDD" id="cd00984">
    <property type="entry name" value="DnaB_C"/>
    <property type="match status" value="1"/>
</dbReference>
<evidence type="ECO:0000256" key="4">
    <source>
        <dbReference type="ARBA" id="ARBA00022741"/>
    </source>
</evidence>
<dbReference type="GO" id="GO:0005829">
    <property type="term" value="C:cytosol"/>
    <property type="evidence" value="ECO:0007669"/>
    <property type="project" value="TreeGrafter"/>
</dbReference>
<dbReference type="Proteomes" id="UP000326659">
    <property type="component" value="Chromosome"/>
</dbReference>
<dbReference type="GO" id="GO:0016787">
    <property type="term" value="F:hydrolase activity"/>
    <property type="evidence" value="ECO:0007669"/>
    <property type="project" value="UniProtKB-KW"/>
</dbReference>
<dbReference type="InterPro" id="IPR007693">
    <property type="entry name" value="DNA_helicase_DnaB-like_N"/>
</dbReference>
<keyword evidence="4" id="KW-0547">Nucleotide-binding</keyword>
<evidence type="ECO:0000256" key="7">
    <source>
        <dbReference type="ARBA" id="ARBA00022840"/>
    </source>
</evidence>
<reference evidence="14 15" key="1">
    <citation type="submission" date="2019-09" db="EMBL/GenBank/DDBJ databases">
        <title>Prosopis cineraria nodule microbiome.</title>
        <authorList>
            <person name="Chaluvadi S.R."/>
            <person name="Ali R."/>
            <person name="Wang X."/>
        </authorList>
    </citation>
    <scope>NUCLEOTIDE SEQUENCE [LARGE SCALE GENOMIC DNA]</scope>
    <source>
        <strain evidence="14 15">BG1</strain>
    </source>
</reference>
<feature type="compositionally biased region" description="Low complexity" evidence="12">
    <location>
        <begin position="434"/>
        <end position="443"/>
    </location>
</feature>
<evidence type="ECO:0000256" key="2">
    <source>
        <dbReference type="ARBA" id="ARBA00022515"/>
    </source>
</evidence>
<keyword evidence="7" id="KW-0067">ATP-binding</keyword>
<dbReference type="AlphaFoldDB" id="A0A9X7N6C9"/>
<dbReference type="InterPro" id="IPR007694">
    <property type="entry name" value="DNA_helicase_DnaB-like_C"/>
</dbReference>
<dbReference type="EMBL" id="CP043626">
    <property type="protein sequence ID" value="QEY75888.1"/>
    <property type="molecule type" value="Genomic_DNA"/>
</dbReference>
<dbReference type="PANTHER" id="PTHR30153">
    <property type="entry name" value="REPLICATIVE DNA HELICASE DNAB"/>
    <property type="match status" value="1"/>
</dbReference>
<dbReference type="GO" id="GO:0043139">
    <property type="term" value="F:5'-3' DNA helicase activity"/>
    <property type="evidence" value="ECO:0007669"/>
    <property type="project" value="UniProtKB-EC"/>
</dbReference>
<dbReference type="GO" id="GO:1990077">
    <property type="term" value="C:primosome complex"/>
    <property type="evidence" value="ECO:0007669"/>
    <property type="project" value="UniProtKB-KW"/>
</dbReference>
<dbReference type="SMART" id="SM00382">
    <property type="entry name" value="AAA"/>
    <property type="match status" value="1"/>
</dbReference>
<proteinExistence type="inferred from homology"/>
<evidence type="ECO:0000256" key="12">
    <source>
        <dbReference type="SAM" id="MobiDB-lite"/>
    </source>
</evidence>
<comment type="similarity">
    <text evidence="1">Belongs to the helicase family. DnaB subfamily.</text>
</comment>
<dbReference type="Gene3D" id="3.40.50.300">
    <property type="entry name" value="P-loop containing nucleotide triphosphate hydrolases"/>
    <property type="match status" value="1"/>
</dbReference>
<protein>
    <recommendedName>
        <fullName evidence="10">DNA 5'-3' helicase</fullName>
        <ecNumber evidence="10">5.6.2.3</ecNumber>
    </recommendedName>
</protein>